<dbReference type="SUPFAM" id="SSF46458">
    <property type="entry name" value="Globin-like"/>
    <property type="match status" value="1"/>
</dbReference>
<dbReference type="InterPro" id="IPR009050">
    <property type="entry name" value="Globin-like_sf"/>
</dbReference>
<dbReference type="InterPro" id="IPR039379">
    <property type="entry name" value="Protoglobin_sensor_dom"/>
</dbReference>
<evidence type="ECO:0000256" key="6">
    <source>
        <dbReference type="ARBA" id="ARBA00022777"/>
    </source>
</evidence>
<evidence type="ECO:0000313" key="11">
    <source>
        <dbReference type="Proteomes" id="UP000321595"/>
    </source>
</evidence>
<dbReference type="InterPro" id="IPR003594">
    <property type="entry name" value="HATPase_dom"/>
</dbReference>
<dbReference type="Gene3D" id="1.10.287.130">
    <property type="match status" value="1"/>
</dbReference>
<gene>
    <name evidence="10" type="ORF">FRD01_10900</name>
</gene>
<feature type="domain" description="Histidine kinase" evidence="9">
    <location>
        <begin position="167"/>
        <end position="376"/>
    </location>
</feature>
<keyword evidence="7" id="KW-0067">ATP-binding</keyword>
<proteinExistence type="predicted"/>
<dbReference type="GO" id="GO:0005524">
    <property type="term" value="F:ATP binding"/>
    <property type="evidence" value="ECO:0007669"/>
    <property type="project" value="UniProtKB-KW"/>
</dbReference>
<dbReference type="PANTHER" id="PTHR43065">
    <property type="entry name" value="SENSOR HISTIDINE KINASE"/>
    <property type="match status" value="1"/>
</dbReference>
<dbReference type="EMBL" id="CP042467">
    <property type="protein sequence ID" value="QED27731.1"/>
    <property type="molecule type" value="Genomic_DNA"/>
</dbReference>
<dbReference type="Proteomes" id="UP000321595">
    <property type="component" value="Chromosome"/>
</dbReference>
<dbReference type="InterPro" id="IPR004358">
    <property type="entry name" value="Sig_transdc_His_kin-like_C"/>
</dbReference>
<dbReference type="KEGG" id="bbae:FRD01_10900"/>
<evidence type="ECO:0000259" key="9">
    <source>
        <dbReference type="PROSITE" id="PS50109"/>
    </source>
</evidence>
<dbReference type="PANTHER" id="PTHR43065:SF10">
    <property type="entry name" value="PEROXIDE STRESS-ACTIVATED HISTIDINE KINASE MAK3"/>
    <property type="match status" value="1"/>
</dbReference>
<dbReference type="GO" id="GO:0000155">
    <property type="term" value="F:phosphorelay sensor kinase activity"/>
    <property type="evidence" value="ECO:0007669"/>
    <property type="project" value="InterPro"/>
</dbReference>
<dbReference type="SUPFAM" id="SSF47384">
    <property type="entry name" value="Homodimeric domain of signal transducing histidine kinase"/>
    <property type="match status" value="1"/>
</dbReference>
<keyword evidence="6" id="KW-0418">Kinase</keyword>
<dbReference type="Pfam" id="PF11563">
    <property type="entry name" value="Protoglobin"/>
    <property type="match status" value="1"/>
</dbReference>
<evidence type="ECO:0000256" key="3">
    <source>
        <dbReference type="ARBA" id="ARBA00022553"/>
    </source>
</evidence>
<dbReference type="SMART" id="SM00387">
    <property type="entry name" value="HATPase_c"/>
    <property type="match status" value="1"/>
</dbReference>
<evidence type="ECO:0000256" key="4">
    <source>
        <dbReference type="ARBA" id="ARBA00022679"/>
    </source>
</evidence>
<dbReference type="GO" id="GO:0020037">
    <property type="term" value="F:heme binding"/>
    <property type="evidence" value="ECO:0007669"/>
    <property type="project" value="InterPro"/>
</dbReference>
<dbReference type="InterPro" id="IPR036890">
    <property type="entry name" value="HATPase_C_sf"/>
</dbReference>
<dbReference type="Gene3D" id="3.30.565.10">
    <property type="entry name" value="Histidine kinase-like ATPase, C-terminal domain"/>
    <property type="match status" value="1"/>
</dbReference>
<dbReference type="CDD" id="cd00082">
    <property type="entry name" value="HisKA"/>
    <property type="match status" value="1"/>
</dbReference>
<dbReference type="RefSeq" id="WP_146959527.1">
    <property type="nucleotide sequence ID" value="NZ_CP042467.1"/>
</dbReference>
<dbReference type="InterPro" id="IPR005467">
    <property type="entry name" value="His_kinase_dom"/>
</dbReference>
<evidence type="ECO:0000256" key="1">
    <source>
        <dbReference type="ARBA" id="ARBA00000085"/>
    </source>
</evidence>
<evidence type="ECO:0000256" key="2">
    <source>
        <dbReference type="ARBA" id="ARBA00012438"/>
    </source>
</evidence>
<dbReference type="InterPro" id="IPR012292">
    <property type="entry name" value="Globin/Proto"/>
</dbReference>
<dbReference type="PRINTS" id="PR00344">
    <property type="entry name" value="BCTRLSENSOR"/>
</dbReference>
<dbReference type="CDD" id="cd01068">
    <property type="entry name" value="globin_sensor"/>
    <property type="match status" value="1"/>
</dbReference>
<evidence type="ECO:0000256" key="7">
    <source>
        <dbReference type="ARBA" id="ARBA00022840"/>
    </source>
</evidence>
<reference evidence="10 11" key="1">
    <citation type="submission" date="2019-08" db="EMBL/GenBank/DDBJ databases">
        <authorList>
            <person name="Liang Q."/>
        </authorList>
    </citation>
    <scope>NUCLEOTIDE SEQUENCE [LARGE SCALE GENOMIC DNA]</scope>
    <source>
        <strain evidence="10 11">V1718</strain>
    </source>
</reference>
<keyword evidence="5" id="KW-0547">Nucleotide-binding</keyword>
<protein>
    <recommendedName>
        <fullName evidence="2">histidine kinase</fullName>
        <ecNumber evidence="2">2.7.13.3</ecNumber>
    </recommendedName>
</protein>
<name>A0A5B8XR35_9DELT</name>
<dbReference type="GO" id="GO:0019825">
    <property type="term" value="F:oxygen binding"/>
    <property type="evidence" value="ECO:0007669"/>
    <property type="project" value="InterPro"/>
</dbReference>
<keyword evidence="3" id="KW-0597">Phosphoprotein</keyword>
<dbReference type="Gene3D" id="1.10.490.10">
    <property type="entry name" value="Globins"/>
    <property type="match status" value="1"/>
</dbReference>
<sequence length="382" mass="42663">MLVFDEIKDYMAFTPQDAACLAELRPIVAPHFSDIVNAFYTALYANPRTKAVFESEEQVERLRKSLMTWLDELFGGRYDDSYFIKRARIGRAHVAVGLLPHFMFGAMNVIRSEIVEIIHAEHAPEKRHPCASAVNRILDLELTIMVQSYWDNLMEMKLKVPAALASGLAHEIRNPLNALALNITLLERKMRAIEDDQSGPIMDAMRSEIRRITALTTEIMDFAKPISVERAWCSARRLTDVMRMNLGTTMDATEIEFTSELEGPDELYCDSDRLQQALLNLITNAVEAIRHTPGRVNLKILNDDSNTTIVVSDNGEGMTPAMQYRMFDLFFTSKTTGTGLGLAIVKKIVEAHEGALDVTSKVGQGTAFTISIPRPAAGPPES</sequence>
<dbReference type="AlphaFoldDB" id="A0A5B8XR35"/>
<dbReference type="PROSITE" id="PS50109">
    <property type="entry name" value="HIS_KIN"/>
    <property type="match status" value="1"/>
</dbReference>
<dbReference type="EC" id="2.7.13.3" evidence="2"/>
<keyword evidence="8" id="KW-0902">Two-component regulatory system</keyword>
<keyword evidence="11" id="KW-1185">Reference proteome</keyword>
<organism evidence="10 11">
    <name type="scientific">Microvenator marinus</name>
    <dbReference type="NCBI Taxonomy" id="2600177"/>
    <lineage>
        <taxon>Bacteria</taxon>
        <taxon>Deltaproteobacteria</taxon>
        <taxon>Bradymonadales</taxon>
        <taxon>Microvenatoraceae</taxon>
        <taxon>Microvenator</taxon>
    </lineage>
</organism>
<dbReference type="InterPro" id="IPR044398">
    <property type="entry name" value="Globin-sensor_dom"/>
</dbReference>
<dbReference type="InterPro" id="IPR003661">
    <property type="entry name" value="HisK_dim/P_dom"/>
</dbReference>
<dbReference type="Pfam" id="PF02518">
    <property type="entry name" value="HATPase_c"/>
    <property type="match status" value="1"/>
</dbReference>
<evidence type="ECO:0000313" key="10">
    <source>
        <dbReference type="EMBL" id="QED27731.1"/>
    </source>
</evidence>
<dbReference type="SMART" id="SM00388">
    <property type="entry name" value="HisKA"/>
    <property type="match status" value="1"/>
</dbReference>
<evidence type="ECO:0000256" key="8">
    <source>
        <dbReference type="ARBA" id="ARBA00023012"/>
    </source>
</evidence>
<keyword evidence="4" id="KW-0808">Transferase</keyword>
<dbReference type="Pfam" id="PF00512">
    <property type="entry name" value="HisKA"/>
    <property type="match status" value="1"/>
</dbReference>
<dbReference type="SUPFAM" id="SSF55874">
    <property type="entry name" value="ATPase domain of HSP90 chaperone/DNA topoisomerase II/histidine kinase"/>
    <property type="match status" value="1"/>
</dbReference>
<dbReference type="OrthoDB" id="5526724at2"/>
<evidence type="ECO:0000256" key="5">
    <source>
        <dbReference type="ARBA" id="ARBA00022741"/>
    </source>
</evidence>
<accession>A0A5B8XR35</accession>
<comment type="catalytic activity">
    <reaction evidence="1">
        <text>ATP + protein L-histidine = ADP + protein N-phospho-L-histidine.</text>
        <dbReference type="EC" id="2.7.13.3"/>
    </reaction>
</comment>
<dbReference type="InterPro" id="IPR036097">
    <property type="entry name" value="HisK_dim/P_sf"/>
</dbReference>